<dbReference type="Proteomes" id="UP000245212">
    <property type="component" value="Unassembled WGS sequence"/>
</dbReference>
<keyword evidence="3" id="KW-1185">Reference proteome</keyword>
<organism evidence="2 3">
    <name type="scientific">Corticimicrobacter populi</name>
    <dbReference type="NCBI Taxonomy" id="2175229"/>
    <lineage>
        <taxon>Bacteria</taxon>
        <taxon>Pseudomonadati</taxon>
        <taxon>Pseudomonadota</taxon>
        <taxon>Betaproteobacteria</taxon>
        <taxon>Burkholderiales</taxon>
        <taxon>Alcaligenaceae</taxon>
        <taxon>Corticimicrobacter</taxon>
    </lineage>
</organism>
<name>A0A2V1JWY7_9BURK</name>
<evidence type="ECO:0000256" key="1">
    <source>
        <dbReference type="SAM" id="MobiDB-lite"/>
    </source>
</evidence>
<evidence type="ECO:0000313" key="2">
    <source>
        <dbReference type="EMBL" id="PWF22990.1"/>
    </source>
</evidence>
<accession>A0A2V1JWY7</accession>
<dbReference type="InterPro" id="IPR010522">
    <property type="entry name" value="RepC_bac"/>
</dbReference>
<proteinExistence type="predicted"/>
<gene>
    <name evidence="2" type="ORF">DD235_08245</name>
</gene>
<comment type="caution">
    <text evidence="2">The sequence shown here is derived from an EMBL/GenBank/DDBJ whole genome shotgun (WGS) entry which is preliminary data.</text>
</comment>
<protein>
    <submittedName>
        <fullName evidence="2">Replication protein C</fullName>
    </submittedName>
</protein>
<dbReference type="Pfam" id="PF06504">
    <property type="entry name" value="RepC"/>
    <property type="match status" value="1"/>
</dbReference>
<feature type="region of interest" description="Disordered" evidence="1">
    <location>
        <begin position="271"/>
        <end position="294"/>
    </location>
</feature>
<reference evidence="3" key="1">
    <citation type="submission" date="2018-05" db="EMBL/GenBank/DDBJ databases">
        <authorList>
            <person name="Li Y."/>
        </authorList>
    </citation>
    <scope>NUCLEOTIDE SEQUENCE [LARGE SCALE GENOMIC DNA]</scope>
    <source>
        <strain evidence="3">3d-2-2</strain>
    </source>
</reference>
<dbReference type="EMBL" id="QETA01000003">
    <property type="protein sequence ID" value="PWF22990.1"/>
    <property type="molecule type" value="Genomic_DNA"/>
</dbReference>
<sequence>MATNLTHARHDPMHCLAPGLFRSLKRGDRKKLKLDVTYRYGDNECARFIGFEPLGADDMRLLQGLVALAGPNGVILTAAPTGDLPKQLRLGLSPKLDAKDSDGLVVRHHITRLMAEIGWDDSGKNILTVKASLVRMSNVTVIIDSGPHRASFHLMSHAFDAEDGKLFVCLNPQIAEAVLGHRPHSRIDLNEVRRLNSDPARLMHQRLCGWIDPGKQGSVELDTLCAYIWPDAANAEAMKKRRQVTRRALVELHNVGWGVDEYSKGKWMLRRPAKGKTGGGSADVDRTNVPPSPD</sequence>
<dbReference type="RefSeq" id="WP_109061607.1">
    <property type="nucleotide sequence ID" value="NZ_QETA01000003.1"/>
</dbReference>
<evidence type="ECO:0000313" key="3">
    <source>
        <dbReference type="Proteomes" id="UP000245212"/>
    </source>
</evidence>
<dbReference type="AlphaFoldDB" id="A0A2V1JWY7"/>